<feature type="transmembrane region" description="Helical" evidence="2">
    <location>
        <begin position="216"/>
        <end position="236"/>
    </location>
</feature>
<evidence type="ECO:0000256" key="2">
    <source>
        <dbReference type="SAM" id="Phobius"/>
    </source>
</evidence>
<feature type="transmembrane region" description="Helical" evidence="2">
    <location>
        <begin position="104"/>
        <end position="124"/>
    </location>
</feature>
<feature type="transmembrane region" description="Helical" evidence="2">
    <location>
        <begin position="25"/>
        <end position="44"/>
    </location>
</feature>
<feature type="transmembrane region" description="Helical" evidence="2">
    <location>
        <begin position="344"/>
        <end position="361"/>
    </location>
</feature>
<organism evidence="3 4">
    <name type="scientific">Thalassobaculum litoreum DSM 18839</name>
    <dbReference type="NCBI Taxonomy" id="1123362"/>
    <lineage>
        <taxon>Bacteria</taxon>
        <taxon>Pseudomonadati</taxon>
        <taxon>Pseudomonadota</taxon>
        <taxon>Alphaproteobacteria</taxon>
        <taxon>Rhodospirillales</taxon>
        <taxon>Thalassobaculaceae</taxon>
        <taxon>Thalassobaculum</taxon>
    </lineage>
</organism>
<protein>
    <submittedName>
        <fullName evidence="3">Uncharacterized protein</fullName>
    </submittedName>
</protein>
<keyword evidence="2" id="KW-0472">Membrane</keyword>
<comment type="caution">
    <text evidence="3">The sequence shown here is derived from an EMBL/GenBank/DDBJ whole genome shotgun (WGS) entry which is preliminary data.</text>
</comment>
<feature type="transmembrane region" description="Helical" evidence="2">
    <location>
        <begin position="130"/>
        <end position="149"/>
    </location>
</feature>
<keyword evidence="2" id="KW-0812">Transmembrane</keyword>
<evidence type="ECO:0000313" key="4">
    <source>
        <dbReference type="Proteomes" id="UP000198615"/>
    </source>
</evidence>
<dbReference type="EMBL" id="FNBW01000006">
    <property type="protein sequence ID" value="SDF75549.1"/>
    <property type="molecule type" value="Genomic_DNA"/>
</dbReference>
<proteinExistence type="predicted"/>
<accession>A0A8G2EYQ7</accession>
<sequence>MNDAAAEPGSRARSRRPDMPGARSVRTLLPILVILPAVLAVIYLRGPDAFLHPNFWAEDGNIFFADWQSLGLASLLHPYNGYLHLAPRLVAALAGAFPLEQTPLVYLIASQAIALWCAVTIYLAMPERGLLPPLFLAPFLAIGATEVLSSPTNLQWILALGLIAVLLAPAPRTTVGRANHLAFAVLAGLSGPFSLFAVVAAVLARVGLRLPTDRGQYLLVAVVAAATAAQALTLSGTYGSEAGSVTAAKLYAAFFAVLRKSMGGSVQAIVVSAVVLIGVAVGRDRAWRAGLALFALILTLSISLRFGSEPEVFPHGVSQRYFYVQSAVWLAVLMSMLWDPGLRVVRLLAAVGLVLYGISLFDGKLVRHPRNPIDDWQAVVDRAVEAPMQYRYPPGWSVIVKPR</sequence>
<evidence type="ECO:0000313" key="3">
    <source>
        <dbReference type="EMBL" id="SDF75549.1"/>
    </source>
</evidence>
<feature type="transmembrane region" description="Helical" evidence="2">
    <location>
        <begin position="289"/>
        <end position="308"/>
    </location>
</feature>
<keyword evidence="4" id="KW-1185">Reference proteome</keyword>
<gene>
    <name evidence="3" type="ORF">SAMN05660686_02211</name>
</gene>
<evidence type="ECO:0000256" key="1">
    <source>
        <dbReference type="SAM" id="MobiDB-lite"/>
    </source>
</evidence>
<feature type="transmembrane region" description="Helical" evidence="2">
    <location>
        <begin position="181"/>
        <end position="204"/>
    </location>
</feature>
<feature type="transmembrane region" description="Helical" evidence="2">
    <location>
        <begin position="320"/>
        <end position="338"/>
    </location>
</feature>
<name>A0A8G2EYQ7_9PROT</name>
<dbReference type="AlphaFoldDB" id="A0A8G2EYQ7"/>
<reference evidence="3 4" key="1">
    <citation type="submission" date="2016-10" db="EMBL/GenBank/DDBJ databases">
        <authorList>
            <person name="Varghese N."/>
            <person name="Submissions S."/>
        </authorList>
    </citation>
    <scope>NUCLEOTIDE SEQUENCE [LARGE SCALE GENOMIC DNA]</scope>
    <source>
        <strain evidence="3 4">DSM 18839</strain>
    </source>
</reference>
<feature type="region of interest" description="Disordered" evidence="1">
    <location>
        <begin position="1"/>
        <end position="20"/>
    </location>
</feature>
<feature type="transmembrane region" description="Helical" evidence="2">
    <location>
        <begin position="156"/>
        <end position="175"/>
    </location>
</feature>
<dbReference type="Proteomes" id="UP000198615">
    <property type="component" value="Unassembled WGS sequence"/>
</dbReference>
<keyword evidence="2" id="KW-1133">Transmembrane helix</keyword>
<feature type="transmembrane region" description="Helical" evidence="2">
    <location>
        <begin position="265"/>
        <end position="283"/>
    </location>
</feature>